<proteinExistence type="predicted"/>
<dbReference type="PANTHER" id="PTHR10151">
    <property type="entry name" value="ECTONUCLEOTIDE PYROPHOSPHATASE/PHOSPHODIESTERASE"/>
    <property type="match status" value="1"/>
</dbReference>
<evidence type="ECO:0000313" key="2">
    <source>
        <dbReference type="Proteomes" id="UP000292136"/>
    </source>
</evidence>
<dbReference type="PANTHER" id="PTHR10151:SF120">
    <property type="entry name" value="BIS(5'-ADENOSYL)-TRIPHOSPHATASE"/>
    <property type="match status" value="1"/>
</dbReference>
<reference evidence="1 2" key="1">
    <citation type="submission" date="2019-02" db="EMBL/GenBank/DDBJ databases">
        <title>Genomic Encyclopedia of Type Strains, Phase IV (KMG-IV): sequencing the most valuable type-strain genomes for metagenomic binning, comparative biology and taxonomic classification.</title>
        <authorList>
            <person name="Goeker M."/>
        </authorList>
    </citation>
    <scope>NUCLEOTIDE SEQUENCE [LARGE SCALE GENOMIC DNA]</scope>
    <source>
        <strain evidence="1 2">DSM 21223</strain>
    </source>
</reference>
<accession>A0ABY0IQB2</accession>
<sequence length="386" mass="41831">MYLPDYDGGSIANLMASLARACGSSASPCPPLAELPPARLAAFSNLVLLVVDGLGYDLLAERPGPLAPYLRGHLTSVFPSTTAAAIPTFMTGLPPSRHGLTGWHMWLREVGALLAILPLSARPGAPLAEPLPPRAELPQRLFRHDTLYQSMDRTSYVVSPHFIADSPFNRYHSRGAVKQPYHGLDGLFAALGQLTAKAGRKFVYGYWPDYDSAAHEHGCRSPQALAAVDAFATAFCAWLEQIRGSDTLVLVTADHGFIDCPPERQIALADHPLLAECLALPLCGERRAAWCYLKPGKAPVFEAYVRQHLTHAARAVPREQLLAEGWFGPGPCHPELAARIGDYALLMADDWVIHDTLPGETPYTLIGHHGGLSPAEMRVPLLVARP</sequence>
<evidence type="ECO:0000313" key="1">
    <source>
        <dbReference type="EMBL" id="RZT76291.1"/>
    </source>
</evidence>
<dbReference type="Pfam" id="PF01663">
    <property type="entry name" value="Phosphodiest"/>
    <property type="match status" value="1"/>
</dbReference>
<dbReference type="InterPro" id="IPR002591">
    <property type="entry name" value="Phosphodiest/P_Trfase"/>
</dbReference>
<dbReference type="EMBL" id="SHKM01000002">
    <property type="protein sequence ID" value="RZT76291.1"/>
    <property type="molecule type" value="Genomic_DNA"/>
</dbReference>
<dbReference type="InterPro" id="IPR017850">
    <property type="entry name" value="Alkaline_phosphatase_core_sf"/>
</dbReference>
<protein>
    <submittedName>
        <fullName evidence="1">AlkP superfamily pyrophosphatase or phosphodiesterase</fullName>
    </submittedName>
</protein>
<dbReference type="Gene3D" id="3.40.720.10">
    <property type="entry name" value="Alkaline Phosphatase, subunit A"/>
    <property type="match status" value="1"/>
</dbReference>
<name>A0ABY0IQB2_9RHOO</name>
<dbReference type="RefSeq" id="WP_130459540.1">
    <property type="nucleotide sequence ID" value="NZ_SHKM01000002.1"/>
</dbReference>
<keyword evidence="2" id="KW-1185">Reference proteome</keyword>
<organism evidence="1 2">
    <name type="scientific">Azospira oryzae</name>
    <dbReference type="NCBI Taxonomy" id="146939"/>
    <lineage>
        <taxon>Bacteria</taxon>
        <taxon>Pseudomonadati</taxon>
        <taxon>Pseudomonadota</taxon>
        <taxon>Betaproteobacteria</taxon>
        <taxon>Rhodocyclales</taxon>
        <taxon>Rhodocyclaceae</taxon>
        <taxon>Azospira</taxon>
    </lineage>
</organism>
<comment type="caution">
    <text evidence="1">The sequence shown here is derived from an EMBL/GenBank/DDBJ whole genome shotgun (WGS) entry which is preliminary data.</text>
</comment>
<dbReference type="Proteomes" id="UP000292136">
    <property type="component" value="Unassembled WGS sequence"/>
</dbReference>
<dbReference type="SUPFAM" id="SSF53649">
    <property type="entry name" value="Alkaline phosphatase-like"/>
    <property type="match status" value="1"/>
</dbReference>
<gene>
    <name evidence="1" type="ORF">EV678_2166</name>
</gene>